<dbReference type="PANTHER" id="PTHR30606:SF10">
    <property type="entry name" value="PHOSPHATIDYLINOSITOL MANNOSIDE ACYLTRANSFERASE"/>
    <property type="match status" value="1"/>
</dbReference>
<keyword evidence="2" id="KW-1003">Cell membrane</keyword>
<dbReference type="GO" id="GO:0005886">
    <property type="term" value="C:plasma membrane"/>
    <property type="evidence" value="ECO:0007669"/>
    <property type="project" value="UniProtKB-SubCell"/>
</dbReference>
<gene>
    <name evidence="7" type="ORF">AC812_01580</name>
</gene>
<dbReference type="GO" id="GO:0016746">
    <property type="term" value="F:acyltransferase activity"/>
    <property type="evidence" value="ECO:0007669"/>
    <property type="project" value="UniProtKB-KW"/>
</dbReference>
<reference evidence="7 8" key="1">
    <citation type="submission" date="2015-07" db="EMBL/GenBank/DDBJ databases">
        <title>Draft genome of Bellilinea caldifistulae DSM 17877.</title>
        <authorList>
            <person name="Hemp J."/>
            <person name="Ward L.M."/>
            <person name="Pace L.A."/>
            <person name="Fischer W.W."/>
        </authorList>
    </citation>
    <scope>NUCLEOTIDE SEQUENCE [LARGE SCALE GENOMIC DNA]</scope>
    <source>
        <strain evidence="7 8">GOMI-1</strain>
    </source>
</reference>
<dbReference type="PANTHER" id="PTHR30606">
    <property type="entry name" value="LIPID A BIOSYNTHESIS LAUROYL ACYLTRANSFERASE"/>
    <property type="match status" value="1"/>
</dbReference>
<dbReference type="EMBL" id="LGHJ01000006">
    <property type="protein sequence ID" value="KPL78143.1"/>
    <property type="molecule type" value="Genomic_DNA"/>
</dbReference>
<evidence type="ECO:0008006" key="9">
    <source>
        <dbReference type="Google" id="ProtNLM"/>
    </source>
</evidence>
<dbReference type="OrthoDB" id="9801955at2"/>
<keyword evidence="4" id="KW-0808">Transferase</keyword>
<dbReference type="InterPro" id="IPR004960">
    <property type="entry name" value="LipA_acyltrans"/>
</dbReference>
<evidence type="ECO:0000256" key="1">
    <source>
        <dbReference type="ARBA" id="ARBA00004533"/>
    </source>
</evidence>
<protein>
    <recommendedName>
        <fullName evidence="9">Lipid A biosynthesis acyltransferase</fullName>
    </recommendedName>
</protein>
<dbReference type="Pfam" id="PF03279">
    <property type="entry name" value="Lip_A_acyltrans"/>
    <property type="match status" value="1"/>
</dbReference>
<dbReference type="RefSeq" id="WP_061913099.1">
    <property type="nucleotide sequence ID" value="NZ_DF967971.1"/>
</dbReference>
<dbReference type="STRING" id="360411.AC812_01580"/>
<evidence type="ECO:0000256" key="2">
    <source>
        <dbReference type="ARBA" id="ARBA00022475"/>
    </source>
</evidence>
<evidence type="ECO:0000313" key="8">
    <source>
        <dbReference type="Proteomes" id="UP000050514"/>
    </source>
</evidence>
<evidence type="ECO:0000256" key="5">
    <source>
        <dbReference type="ARBA" id="ARBA00023136"/>
    </source>
</evidence>
<sequence length="302" mass="34153">MTTSRINLQTLTNSRFGVWLALAISKHTPPWLGYRIADFGAAITAARRHSPLVRALRANQWVISGGGLSEKELRRAVYEVLHQHTHGLYDFYHNLDRPQEVLRRTDFDPSFAGLFEQVKSGQHPALFLTPHTSNFDLAGRSLALRGLNFQVLSFPRPPSGYQLQNRIRTEVGIEVTPMGIEATQKAKQRLRSGGVVLTGLDRPLADARLRPRFFGRPAPLPVAYVHLALQCGVPMYVVACVSPRPHFYRLVCSPPIWPQPHPDRDSELLLNTEAVLAEAEKIIRAYPRQWAMFYPVWPEVQV</sequence>
<name>A0A0P6X544_9CHLR</name>
<keyword evidence="8" id="KW-1185">Reference proteome</keyword>
<comment type="caution">
    <text evidence="7">The sequence shown here is derived from an EMBL/GenBank/DDBJ whole genome shotgun (WGS) entry which is preliminary data.</text>
</comment>
<accession>A0A0P6X544</accession>
<keyword evidence="3" id="KW-0997">Cell inner membrane</keyword>
<evidence type="ECO:0000256" key="3">
    <source>
        <dbReference type="ARBA" id="ARBA00022519"/>
    </source>
</evidence>
<dbReference type="GO" id="GO:0009247">
    <property type="term" value="P:glycolipid biosynthetic process"/>
    <property type="evidence" value="ECO:0007669"/>
    <property type="project" value="UniProtKB-ARBA"/>
</dbReference>
<organism evidence="7 8">
    <name type="scientific">Bellilinea caldifistulae</name>
    <dbReference type="NCBI Taxonomy" id="360411"/>
    <lineage>
        <taxon>Bacteria</taxon>
        <taxon>Bacillati</taxon>
        <taxon>Chloroflexota</taxon>
        <taxon>Anaerolineae</taxon>
        <taxon>Anaerolineales</taxon>
        <taxon>Anaerolineaceae</taxon>
        <taxon>Bellilinea</taxon>
    </lineage>
</organism>
<comment type="subcellular location">
    <subcellularLocation>
        <location evidence="1">Cell inner membrane</location>
    </subcellularLocation>
</comment>
<keyword evidence="6" id="KW-0012">Acyltransferase</keyword>
<evidence type="ECO:0000256" key="6">
    <source>
        <dbReference type="ARBA" id="ARBA00023315"/>
    </source>
</evidence>
<proteinExistence type="predicted"/>
<evidence type="ECO:0000256" key="4">
    <source>
        <dbReference type="ARBA" id="ARBA00022679"/>
    </source>
</evidence>
<dbReference type="Proteomes" id="UP000050514">
    <property type="component" value="Unassembled WGS sequence"/>
</dbReference>
<keyword evidence="5" id="KW-0472">Membrane</keyword>
<dbReference type="AlphaFoldDB" id="A0A0P6X544"/>
<evidence type="ECO:0000313" key="7">
    <source>
        <dbReference type="EMBL" id="KPL78143.1"/>
    </source>
</evidence>